<organism evidence="1 2">
    <name type="scientific">Chaenocephalus aceratus</name>
    <name type="common">Blackfin icefish</name>
    <name type="synonym">Chaenichthys aceratus</name>
    <dbReference type="NCBI Taxonomy" id="36190"/>
    <lineage>
        <taxon>Eukaryota</taxon>
        <taxon>Metazoa</taxon>
        <taxon>Chordata</taxon>
        <taxon>Craniata</taxon>
        <taxon>Vertebrata</taxon>
        <taxon>Euteleostomi</taxon>
        <taxon>Actinopterygii</taxon>
        <taxon>Neopterygii</taxon>
        <taxon>Teleostei</taxon>
        <taxon>Neoteleostei</taxon>
        <taxon>Acanthomorphata</taxon>
        <taxon>Eupercaria</taxon>
        <taxon>Perciformes</taxon>
        <taxon>Notothenioidei</taxon>
        <taxon>Channichthyidae</taxon>
        <taxon>Chaenocephalus</taxon>
    </lineage>
</organism>
<dbReference type="EMBL" id="CM043796">
    <property type="protein sequence ID" value="KAI4817133.1"/>
    <property type="molecule type" value="Genomic_DNA"/>
</dbReference>
<accession>A0ACB9WUD3</accession>
<evidence type="ECO:0000313" key="1">
    <source>
        <dbReference type="EMBL" id="KAI4817133.1"/>
    </source>
</evidence>
<protein>
    <submittedName>
        <fullName evidence="1">Uncharacterized protein</fullName>
    </submittedName>
</protein>
<evidence type="ECO:0000313" key="2">
    <source>
        <dbReference type="Proteomes" id="UP001057452"/>
    </source>
</evidence>
<name>A0ACB9WUD3_CHAAC</name>
<proteinExistence type="predicted"/>
<reference evidence="1" key="1">
    <citation type="submission" date="2022-05" db="EMBL/GenBank/DDBJ databases">
        <title>Chromosome-level genome of Chaenocephalus aceratus.</title>
        <authorList>
            <person name="Park H."/>
        </authorList>
    </citation>
    <scope>NUCLEOTIDE SEQUENCE</scope>
    <source>
        <strain evidence="1">KU_202001</strain>
    </source>
</reference>
<keyword evidence="2" id="KW-1185">Reference proteome</keyword>
<comment type="caution">
    <text evidence="1">The sequence shown here is derived from an EMBL/GenBank/DDBJ whole genome shotgun (WGS) entry which is preliminary data.</text>
</comment>
<gene>
    <name evidence="1" type="ORF">KUCAC02_009415</name>
</gene>
<dbReference type="Proteomes" id="UP001057452">
    <property type="component" value="Chromosome 12"/>
</dbReference>
<sequence length="85" mass="9231">MCPLEIDAAGIESHSRLFLLPSGPPPSVLSSEASSVIAESISPAGHEKMQKIGLVLDFFGAAVHREEKRFSTLDRYRRVGPERGP</sequence>